<dbReference type="PANTHER" id="PTHR33755:SF6">
    <property type="entry name" value="PLASMID STABILIZATION SYSTEM PROTEIN"/>
    <property type="match status" value="1"/>
</dbReference>
<dbReference type="PANTHER" id="PTHR33755">
    <property type="entry name" value="TOXIN PARE1-RELATED"/>
    <property type="match status" value="1"/>
</dbReference>
<proteinExistence type="inferred from homology"/>
<sequence length="101" mass="11549">MRRVKYLRQAEQDLFDIFDYIATESGQVRIAAAFTEALVDRCDSLAFLPGKLGHPRDDLAPGLRSLSHKTYLIFFQYVEDVIEIVTIIHGMRDIDAMLSDD</sequence>
<organism evidence="3 4">
    <name type="scientific">Asticcacaulis biprosthecium C19</name>
    <dbReference type="NCBI Taxonomy" id="715226"/>
    <lineage>
        <taxon>Bacteria</taxon>
        <taxon>Pseudomonadati</taxon>
        <taxon>Pseudomonadota</taxon>
        <taxon>Alphaproteobacteria</taxon>
        <taxon>Caulobacterales</taxon>
        <taxon>Caulobacteraceae</taxon>
        <taxon>Asticcacaulis</taxon>
    </lineage>
</organism>
<dbReference type="Gene3D" id="3.30.2310.20">
    <property type="entry name" value="RelE-like"/>
    <property type="match status" value="1"/>
</dbReference>
<dbReference type="InterPro" id="IPR035093">
    <property type="entry name" value="RelE/ParE_toxin_dom_sf"/>
</dbReference>
<evidence type="ECO:0000256" key="1">
    <source>
        <dbReference type="ARBA" id="ARBA00006226"/>
    </source>
</evidence>
<dbReference type="Pfam" id="PF05016">
    <property type="entry name" value="ParE_toxin"/>
    <property type="match status" value="1"/>
</dbReference>
<keyword evidence="4" id="KW-1185">Reference proteome</keyword>
<name>F4QS77_9CAUL</name>
<evidence type="ECO:0000313" key="4">
    <source>
        <dbReference type="Proteomes" id="UP000006512"/>
    </source>
</evidence>
<keyword evidence="2" id="KW-1277">Toxin-antitoxin system</keyword>
<dbReference type="OrthoDB" id="5457915at2"/>
<dbReference type="EMBL" id="GL883080">
    <property type="protein sequence ID" value="EGF89597.1"/>
    <property type="molecule type" value="Genomic_DNA"/>
</dbReference>
<dbReference type="Proteomes" id="UP000006512">
    <property type="component" value="Unassembled WGS sequence"/>
</dbReference>
<dbReference type="RefSeq" id="WP_006274792.1">
    <property type="nucleotide sequence ID" value="NZ_GL883080.1"/>
</dbReference>
<dbReference type="eggNOG" id="COG3668">
    <property type="taxonomic scope" value="Bacteria"/>
</dbReference>
<protein>
    <submittedName>
        <fullName evidence="3">Plasmid stabilization system family protein</fullName>
    </submittedName>
</protein>
<reference evidence="4" key="1">
    <citation type="submission" date="2011-03" db="EMBL/GenBank/DDBJ databases">
        <title>Draft genome sequence of Brevundimonas diminuta.</title>
        <authorList>
            <person name="Brown P.J.B."/>
            <person name="Buechlein A."/>
            <person name="Hemmerich C."/>
            <person name="Brun Y.V."/>
        </authorList>
    </citation>
    <scope>NUCLEOTIDE SEQUENCE [LARGE SCALE GENOMIC DNA]</scope>
    <source>
        <strain evidence="4">C19</strain>
    </source>
</reference>
<dbReference type="InterPro" id="IPR051803">
    <property type="entry name" value="TA_system_RelE-like_toxin"/>
</dbReference>
<dbReference type="AlphaFoldDB" id="F4QS77"/>
<evidence type="ECO:0000313" key="3">
    <source>
        <dbReference type="EMBL" id="EGF89597.1"/>
    </source>
</evidence>
<gene>
    <name evidence="3" type="ORF">ABI_40140</name>
</gene>
<dbReference type="HOGENOM" id="CLU_147162_10_1_5"/>
<comment type="similarity">
    <text evidence="1">Belongs to the RelE toxin family.</text>
</comment>
<evidence type="ECO:0000256" key="2">
    <source>
        <dbReference type="ARBA" id="ARBA00022649"/>
    </source>
</evidence>
<dbReference type="STRING" id="715226.ABI_40140"/>
<dbReference type="InterPro" id="IPR007712">
    <property type="entry name" value="RelE/ParE_toxin"/>
</dbReference>
<accession>F4QS77</accession>